<evidence type="ECO:0000256" key="9">
    <source>
        <dbReference type="ARBA" id="ARBA00023295"/>
    </source>
</evidence>
<evidence type="ECO:0000259" key="18">
    <source>
        <dbReference type="SMART" id="SM00642"/>
    </source>
</evidence>
<dbReference type="Gene3D" id="3.20.20.80">
    <property type="entry name" value="Glycosidases"/>
    <property type="match status" value="1"/>
</dbReference>
<evidence type="ECO:0000256" key="6">
    <source>
        <dbReference type="ARBA" id="ARBA00022490"/>
    </source>
</evidence>
<evidence type="ECO:0000256" key="5">
    <source>
        <dbReference type="ARBA" id="ARBA00015938"/>
    </source>
</evidence>
<feature type="binding site" evidence="16">
    <location>
        <begin position="240"/>
        <end position="245"/>
    </location>
    <ligand>
        <name>substrate</name>
    </ligand>
</feature>
<evidence type="ECO:0000256" key="3">
    <source>
        <dbReference type="ARBA" id="ARBA00008061"/>
    </source>
</evidence>
<dbReference type="PIRSF" id="PIRSF006337">
    <property type="entry name" value="Trehalose_TreZ"/>
    <property type="match status" value="1"/>
</dbReference>
<evidence type="ECO:0000256" key="15">
    <source>
        <dbReference type="PIRSR" id="PIRSR006337-1"/>
    </source>
</evidence>
<dbReference type="RefSeq" id="WP_122937790.1">
    <property type="nucleotide sequence ID" value="NZ_JBHSNT010000044.1"/>
</dbReference>
<evidence type="ECO:0000256" key="1">
    <source>
        <dbReference type="ARBA" id="ARBA00004496"/>
    </source>
</evidence>
<dbReference type="Gene3D" id="2.60.40.10">
    <property type="entry name" value="Immunoglobulins"/>
    <property type="match status" value="1"/>
</dbReference>
<evidence type="ECO:0000256" key="8">
    <source>
        <dbReference type="ARBA" id="ARBA00023277"/>
    </source>
</evidence>
<comment type="caution">
    <text evidence="19">The sequence shown here is derived from an EMBL/GenBank/DDBJ whole genome shotgun (WGS) entry which is preliminary data.</text>
</comment>
<dbReference type="SMART" id="SM00642">
    <property type="entry name" value="Aamy"/>
    <property type="match status" value="1"/>
</dbReference>
<dbReference type="SUPFAM" id="SSF51445">
    <property type="entry name" value="(Trans)glycosidases"/>
    <property type="match status" value="1"/>
</dbReference>
<keyword evidence="9 14" id="KW-0326">Glycosidase</keyword>
<comment type="pathway">
    <text evidence="2 14">Glycan biosynthesis; trehalose biosynthesis.</text>
</comment>
<evidence type="ECO:0000256" key="14">
    <source>
        <dbReference type="PIRNR" id="PIRNR006337"/>
    </source>
</evidence>
<dbReference type="EMBL" id="RHHB01000036">
    <property type="protein sequence ID" value="RNB46220.1"/>
    <property type="molecule type" value="Genomic_DNA"/>
</dbReference>
<sequence>MSVEVWAPIPSRLALRRTGHPDAPMERADGGWWRLDVELAPGDAYGFVLDDDDRALPDPRSHRQPNGVHEPGVAFDVMAHEWADAAWTGRQLAGGVIYELHVGTFTPEGTLDAAIGRLDHLVDLGIDFVELLPVNGFNGTHNWGYDGVLWYTVHEGYGGPEAYQRFVDACHARGLAVIQDVVYNHLGPSGNYLTRFGPYLRTASRNTWGDSVNLDEPEVRRFIVENALMWLRDFHIDGLRLDAVHALADTSRPHLLQEIAEASDALSAHLGRPLSLIAESDLNDPRLILPREAGGYGLTAQWSDDHHHALHVALTGETSGYYADFAPLDALVKTTTKGFFHDGSYSSFRGRDHGVPIDPAVPTWRLVTFTQDHDQIGNRAAGDRMSQTLGERRLAVAAVLNLTSPFTPMLFMGEEWGASTPWQFFTSHPEPDLGRATAEGRIAEFARMGWDESVVPDPQDPETFRRSKLDWAERESGAHARLLELHRALLVLRRAWPEFTDPAFAHTAAWADDAAKRFRMDRGQGVGVGGLAGSGPAPIVSVLANLGSEPWPVAFDGDLEVLLATDPALARTDAGLLLPPESAAIVARVG</sequence>
<gene>
    <name evidence="19" type="primary">treZ</name>
    <name evidence="19" type="ORF">EDM22_14450</name>
</gene>
<evidence type="ECO:0000256" key="13">
    <source>
        <dbReference type="NCBIfam" id="TIGR02402"/>
    </source>
</evidence>
<dbReference type="GO" id="GO:0033942">
    <property type="term" value="F:4-alpha-D-(1-&gt;4)-alpha-D-glucanotrehalose trehalohydrolase activity"/>
    <property type="evidence" value="ECO:0007669"/>
    <property type="project" value="UniProtKB-EC"/>
</dbReference>
<dbReference type="EC" id="3.2.1.141" evidence="4 13"/>
<evidence type="ECO:0000313" key="19">
    <source>
        <dbReference type="EMBL" id="RNB46220.1"/>
    </source>
</evidence>
<dbReference type="UniPathway" id="UPA00299"/>
<feature type="site" description="Transition state stabilizer" evidence="17">
    <location>
        <position position="374"/>
    </location>
</feature>
<dbReference type="PANTHER" id="PTHR43651:SF11">
    <property type="entry name" value="MALTO-OLIGOSYLTREHALOSE TREHALOHYDROLASE"/>
    <property type="match status" value="1"/>
</dbReference>
<evidence type="ECO:0000256" key="11">
    <source>
        <dbReference type="ARBA" id="ARBA00033284"/>
    </source>
</evidence>
<feature type="active site" description="Nucleophile" evidence="15">
    <location>
        <position position="242"/>
    </location>
</feature>
<feature type="binding site" evidence="16">
    <location>
        <begin position="373"/>
        <end position="378"/>
    </location>
    <ligand>
        <name>substrate</name>
    </ligand>
</feature>
<dbReference type="CDD" id="cd02853">
    <property type="entry name" value="E_set_MTHase_like_N"/>
    <property type="match status" value="1"/>
</dbReference>
<dbReference type="CDD" id="cd11325">
    <property type="entry name" value="AmyAc_GTHase"/>
    <property type="match status" value="1"/>
</dbReference>
<dbReference type="InterPro" id="IPR013783">
    <property type="entry name" value="Ig-like_fold"/>
</dbReference>
<dbReference type="InterPro" id="IPR014756">
    <property type="entry name" value="Ig_E-set"/>
</dbReference>
<dbReference type="GO" id="GO:0005737">
    <property type="term" value="C:cytoplasm"/>
    <property type="evidence" value="ECO:0007669"/>
    <property type="project" value="UniProtKB-SubCell"/>
</dbReference>
<evidence type="ECO:0000256" key="7">
    <source>
        <dbReference type="ARBA" id="ARBA00022801"/>
    </source>
</evidence>
<feature type="active site" description="Proton donor" evidence="15">
    <location>
        <position position="279"/>
    </location>
</feature>
<evidence type="ECO:0000256" key="12">
    <source>
        <dbReference type="ARBA" id="ARBA00034013"/>
    </source>
</evidence>
<dbReference type="InterPro" id="IPR006047">
    <property type="entry name" value="GH13_cat_dom"/>
</dbReference>
<dbReference type="InterPro" id="IPR044901">
    <property type="entry name" value="Trehalose_TreZ_E-set_sf"/>
</dbReference>
<dbReference type="InterPro" id="IPR017853">
    <property type="entry name" value="GH"/>
</dbReference>
<keyword evidence="20" id="KW-1185">Reference proteome</keyword>
<evidence type="ECO:0000256" key="16">
    <source>
        <dbReference type="PIRSR" id="PIRSR006337-2"/>
    </source>
</evidence>
<keyword evidence="6" id="KW-0963">Cytoplasm</keyword>
<evidence type="ECO:0000256" key="17">
    <source>
        <dbReference type="PIRSR" id="PIRSR006337-3"/>
    </source>
</evidence>
<accession>A0A3M8A4Y3</accession>
<dbReference type="InterPro" id="IPR012768">
    <property type="entry name" value="Trehalose_TreZ"/>
</dbReference>
<dbReference type="SUPFAM" id="SSF81296">
    <property type="entry name" value="E set domains"/>
    <property type="match status" value="1"/>
</dbReference>
<dbReference type="AlphaFoldDB" id="A0A3M8A4Y3"/>
<dbReference type="OrthoDB" id="9800174at2"/>
<evidence type="ECO:0000256" key="2">
    <source>
        <dbReference type="ARBA" id="ARBA00005199"/>
    </source>
</evidence>
<feature type="binding site" evidence="16">
    <location>
        <begin position="304"/>
        <end position="308"/>
    </location>
    <ligand>
        <name>substrate</name>
    </ligand>
</feature>
<keyword evidence="8" id="KW-0119">Carbohydrate metabolism</keyword>
<evidence type="ECO:0000256" key="10">
    <source>
        <dbReference type="ARBA" id="ARBA00032057"/>
    </source>
</evidence>
<comment type="catalytic activity">
    <reaction evidence="12 14">
        <text>hydrolysis of (1-&gt;4)-alpha-D-glucosidic linkage in 4-alpha-D-[(1-&gt;4)-alpha-D-glucanosyl]n trehalose to yield trehalose and (1-&gt;4)-alpha-D-glucan.</text>
        <dbReference type="EC" id="3.2.1.141"/>
    </reaction>
</comment>
<keyword evidence="7 14" id="KW-0378">Hydrolase</keyword>
<comment type="subcellular location">
    <subcellularLocation>
        <location evidence="1 15">Cytoplasm</location>
    </subcellularLocation>
</comment>
<organism evidence="19 20">
    <name type="scientific">Agromyces tardus</name>
    <dbReference type="NCBI Taxonomy" id="2583849"/>
    <lineage>
        <taxon>Bacteria</taxon>
        <taxon>Bacillati</taxon>
        <taxon>Actinomycetota</taxon>
        <taxon>Actinomycetes</taxon>
        <taxon>Micrococcales</taxon>
        <taxon>Microbacteriaceae</taxon>
        <taxon>Agromyces</taxon>
    </lineage>
</organism>
<dbReference type="Gene3D" id="1.10.10.760">
    <property type="entry name" value="E-set domains of sugar-utilizing enzymes"/>
    <property type="match status" value="1"/>
</dbReference>
<dbReference type="Pfam" id="PF00128">
    <property type="entry name" value="Alpha-amylase"/>
    <property type="match status" value="1"/>
</dbReference>
<reference evidence="19 20" key="1">
    <citation type="submission" date="2018-10" db="EMBL/GenBank/DDBJ databases">
        <title>Isolation, diversity and antibacterial activity of antinobacteria from the wheat rhizosphere soil.</title>
        <authorList>
            <person name="Sun T."/>
        </authorList>
    </citation>
    <scope>NUCLEOTIDE SEQUENCE [LARGE SCALE GENOMIC DNA]</scope>
    <source>
        <strain evidence="19 20">SJ-23</strain>
    </source>
</reference>
<proteinExistence type="inferred from homology"/>
<dbReference type="PANTHER" id="PTHR43651">
    <property type="entry name" value="1,4-ALPHA-GLUCAN-BRANCHING ENZYME"/>
    <property type="match status" value="1"/>
</dbReference>
<comment type="similarity">
    <text evidence="3 14">Belongs to the glycosyl hydrolase 13 family.</text>
</comment>
<name>A0A3M8A4Y3_9MICO</name>
<dbReference type="NCBIfam" id="TIGR02402">
    <property type="entry name" value="trehalose_TreZ"/>
    <property type="match status" value="1"/>
</dbReference>
<dbReference type="GO" id="GO:0005992">
    <property type="term" value="P:trehalose biosynthetic process"/>
    <property type="evidence" value="ECO:0007669"/>
    <property type="project" value="UniProtKB-UniRule"/>
</dbReference>
<evidence type="ECO:0000256" key="4">
    <source>
        <dbReference type="ARBA" id="ARBA00012268"/>
    </source>
</evidence>
<protein>
    <recommendedName>
        <fullName evidence="5 13">Malto-oligosyltrehalose trehalohydrolase</fullName>
        <shortName evidence="14">MTHase</shortName>
        <ecNumber evidence="4 13">3.2.1.141</ecNumber>
    </recommendedName>
    <alternativeName>
        <fullName evidence="11 14">4-alpha-D-((1-&gt;4)-alpha-D-glucano)trehalose trehalohydrolase</fullName>
    </alternativeName>
    <alternativeName>
        <fullName evidence="10 14">Maltooligosyl trehalose trehalohydrolase</fullName>
    </alternativeName>
</protein>
<feature type="domain" description="Glycosyl hydrolase family 13 catalytic" evidence="18">
    <location>
        <begin position="76"/>
        <end position="441"/>
    </location>
</feature>
<evidence type="ECO:0000313" key="20">
    <source>
        <dbReference type="Proteomes" id="UP000275048"/>
    </source>
</evidence>
<dbReference type="Proteomes" id="UP000275048">
    <property type="component" value="Unassembled WGS sequence"/>
</dbReference>